<dbReference type="Pfam" id="PF14420">
    <property type="entry name" value="Clr5"/>
    <property type="match status" value="1"/>
</dbReference>
<proteinExistence type="predicted"/>
<dbReference type="InterPro" id="IPR011990">
    <property type="entry name" value="TPR-like_helical_dom_sf"/>
</dbReference>
<dbReference type="EMBL" id="JAVRRJ010000009">
    <property type="protein sequence ID" value="KAK5081708.1"/>
    <property type="molecule type" value="Genomic_DNA"/>
</dbReference>
<feature type="compositionally biased region" description="Low complexity" evidence="1">
    <location>
        <begin position="641"/>
        <end position="650"/>
    </location>
</feature>
<dbReference type="PANTHER" id="PTHR38788">
    <property type="entry name" value="CLR5 DOMAIN-CONTAINING PROTEIN"/>
    <property type="match status" value="1"/>
</dbReference>
<evidence type="ECO:0000313" key="4">
    <source>
        <dbReference type="Proteomes" id="UP001309876"/>
    </source>
</evidence>
<dbReference type="Gene3D" id="1.25.40.10">
    <property type="entry name" value="Tetratricopeptide repeat domain"/>
    <property type="match status" value="1"/>
</dbReference>
<feature type="region of interest" description="Disordered" evidence="1">
    <location>
        <begin position="623"/>
        <end position="666"/>
    </location>
</feature>
<organism evidence="3 4">
    <name type="scientific">Lithohypha guttulata</name>
    <dbReference type="NCBI Taxonomy" id="1690604"/>
    <lineage>
        <taxon>Eukaryota</taxon>
        <taxon>Fungi</taxon>
        <taxon>Dikarya</taxon>
        <taxon>Ascomycota</taxon>
        <taxon>Pezizomycotina</taxon>
        <taxon>Eurotiomycetes</taxon>
        <taxon>Chaetothyriomycetidae</taxon>
        <taxon>Chaetothyriales</taxon>
        <taxon>Trichomeriaceae</taxon>
        <taxon>Lithohypha</taxon>
    </lineage>
</organism>
<evidence type="ECO:0000313" key="3">
    <source>
        <dbReference type="EMBL" id="KAK5081708.1"/>
    </source>
</evidence>
<feature type="region of interest" description="Disordered" evidence="1">
    <location>
        <begin position="174"/>
        <end position="197"/>
    </location>
</feature>
<dbReference type="InterPro" id="IPR025676">
    <property type="entry name" value="Clr5_dom"/>
</dbReference>
<dbReference type="SUPFAM" id="SSF48452">
    <property type="entry name" value="TPR-like"/>
    <property type="match status" value="1"/>
</dbReference>
<keyword evidence="4" id="KW-1185">Reference proteome</keyword>
<comment type="caution">
    <text evidence="3">The sequence shown here is derived from an EMBL/GenBank/DDBJ whole genome shotgun (WGS) entry which is preliminary data.</text>
</comment>
<dbReference type="PANTHER" id="PTHR38788:SF3">
    <property type="entry name" value="CLR5 DOMAIN-CONTAINING PROTEIN"/>
    <property type="match status" value="1"/>
</dbReference>
<name>A0AAN7SUB7_9EURO</name>
<dbReference type="AlphaFoldDB" id="A0AAN7SUB7"/>
<reference evidence="3 4" key="1">
    <citation type="submission" date="2023-08" db="EMBL/GenBank/DDBJ databases">
        <title>Black Yeasts Isolated from many extreme environments.</title>
        <authorList>
            <person name="Coleine C."/>
            <person name="Stajich J.E."/>
            <person name="Selbmann L."/>
        </authorList>
    </citation>
    <scope>NUCLEOTIDE SEQUENCE [LARGE SCALE GENOMIC DNA]</scope>
    <source>
        <strain evidence="3 4">CCFEE 5910</strain>
    </source>
</reference>
<dbReference type="Proteomes" id="UP001309876">
    <property type="component" value="Unassembled WGS sequence"/>
</dbReference>
<evidence type="ECO:0000256" key="1">
    <source>
        <dbReference type="SAM" id="MobiDB-lite"/>
    </source>
</evidence>
<evidence type="ECO:0000259" key="2">
    <source>
        <dbReference type="Pfam" id="PF14420"/>
    </source>
</evidence>
<protein>
    <recommendedName>
        <fullName evidence="2">Clr5 domain-containing protein</fullName>
    </recommendedName>
</protein>
<feature type="compositionally biased region" description="Polar residues" evidence="1">
    <location>
        <begin position="628"/>
        <end position="637"/>
    </location>
</feature>
<sequence>MSRTSLYSFPPTPQDWLQIQDVVRAYYVNQKLPLKEVRIVLRDRHGFRATDRMIKARLKQWGYLKNAKKEDWHFLALLHQRRKERGKLSTVFDVRGHRKTVKDLQRFIRNQNMTVEQFLDEARDSTAGKQIPEYIQALTPDSRHYNESQLDDVSPDYLTPSPPQTAAQLNYHQDVSGPSNFSHFSGPTNHNRSRSVSASSNEQALVGGFSRIHHSLQPPIEIQDSAYISGSSSALSCTQLQMEFEMLSSQVTRPAPLLSRFGDEDISSWAMLSSSPSSSEKSSSSTYFVCSRCNQPSDQHFFSLDNFEPHQAVRRDILNGDDHTLHLPISTKDEGSWLWVSRCFLACMCLSKGDHAAAEQSLREAANEFERLLGRKDRQLLIAAGLVMTVLHQHNQGEITQKVLDSAQQVCERLLAEDHAIRMTIRYLTISANISQKEHGITSAYMKTICDKFLDYLPPDHEYVIAARYNYAWMLKFEGEFAASEAEAREVHKISCRVLGKIHMQSVTCLAVIAGCIWFNDERIDECIAIFTELIHQASQSVGRHHPYTLEAKRRLATKLEKKSGQSVETLRLYKDVVLGRAHMLGPTHTYTIGAREAYEEQLQQMNLWNDPSGLPSKQQCELHDVFSPNSPGSWTKISRGRTSSQQSTRRPFKNELLDPEMDEDDDLVLVDGREAGSMSPRSLNEFKAY</sequence>
<feature type="domain" description="Clr5" evidence="2">
    <location>
        <begin position="13"/>
        <end position="63"/>
    </location>
</feature>
<accession>A0AAN7SUB7</accession>
<gene>
    <name evidence="3" type="ORF">LTR05_007842</name>
</gene>